<feature type="transmembrane region" description="Helical" evidence="8">
    <location>
        <begin position="55"/>
        <end position="73"/>
    </location>
</feature>
<dbReference type="OrthoDB" id="958273at2"/>
<dbReference type="Proteomes" id="UP000254939">
    <property type="component" value="Unassembled WGS sequence"/>
</dbReference>
<evidence type="ECO:0000256" key="3">
    <source>
        <dbReference type="ARBA" id="ARBA00022448"/>
    </source>
</evidence>
<dbReference type="AlphaFoldDB" id="A0A370KLN8"/>
<dbReference type="PANTHER" id="PTHR31686:SF1">
    <property type="entry name" value="SULFITE EFFLUX PUMP SSU1"/>
    <property type="match status" value="1"/>
</dbReference>
<comment type="similarity">
    <text evidence="2">Belongs to the tellurite-resistance/dicarboxylate transporter (TDT) family.</text>
</comment>
<evidence type="ECO:0000256" key="1">
    <source>
        <dbReference type="ARBA" id="ARBA00004651"/>
    </source>
</evidence>
<evidence type="ECO:0000256" key="4">
    <source>
        <dbReference type="ARBA" id="ARBA00022475"/>
    </source>
</evidence>
<feature type="transmembrane region" description="Helical" evidence="8">
    <location>
        <begin position="160"/>
        <end position="180"/>
    </location>
</feature>
<dbReference type="EMBL" id="NAAC01000018">
    <property type="protein sequence ID" value="RDJ08992.1"/>
    <property type="molecule type" value="Genomic_DNA"/>
</dbReference>
<sequence length="382" mass="39916">MAAFIVSGIASSRSASRCVLHFTPNWFAATMGTGILAICLAQFPNAPALTAVGEVLWLSNIVLFVGLALLYAAKWIRHRREALRIFAHPVASMFFGCIPMGLATIVNGTVIFGIARFGDAAVPVAIGLWWFDAALAVLSGLAIPFAMVTRQTHVLEEMSAVWLLPVVACEVTAASGGLLLPHIPGASDQMTVLFASYVLWAASVPLALGLLSILFLRMVLHKLPPASMASTAFLSLGPIGTGALGLSLFALNGNAVLAANGLGLFAGAMSGAAFLGAILLWAYGLWWLGMALAITARYVANGLPFNLGWWGYIFPIGVYAVATMRLAAALHFPALAMFGAVLVIVLAAIWIVVAVRTCFGAVDGTLFVDPSLADGASSGLTR</sequence>
<feature type="transmembrane region" description="Helical" evidence="8">
    <location>
        <begin position="228"/>
        <end position="251"/>
    </location>
</feature>
<evidence type="ECO:0000256" key="8">
    <source>
        <dbReference type="SAM" id="Phobius"/>
    </source>
</evidence>
<dbReference type="RefSeq" id="WP_114714557.1">
    <property type="nucleotide sequence ID" value="NZ_KZ857261.1"/>
</dbReference>
<protein>
    <submittedName>
        <fullName evidence="9">C4-dicarboxylate ABC transporter</fullName>
    </submittedName>
</protein>
<feature type="transmembrane region" description="Helical" evidence="8">
    <location>
        <begin position="263"/>
        <end position="289"/>
    </location>
</feature>
<dbReference type="GO" id="GO:0005886">
    <property type="term" value="C:plasma membrane"/>
    <property type="evidence" value="ECO:0007669"/>
    <property type="project" value="UniProtKB-SubCell"/>
</dbReference>
<dbReference type="GO" id="GO:0000319">
    <property type="term" value="F:sulfite transmembrane transporter activity"/>
    <property type="evidence" value="ECO:0007669"/>
    <property type="project" value="TreeGrafter"/>
</dbReference>
<comment type="caution">
    <text evidence="9">The sequence shown here is derived from an EMBL/GenBank/DDBJ whole genome shotgun (WGS) entry which is preliminary data.</text>
</comment>
<name>A0A370KLN8_9HYPH</name>
<accession>A0A370KLN8</accession>
<dbReference type="InterPro" id="IPR004695">
    <property type="entry name" value="SLAC1/Mae1/Ssu1/TehA"/>
</dbReference>
<proteinExistence type="inferred from homology"/>
<dbReference type="InterPro" id="IPR038665">
    <property type="entry name" value="Voltage-dep_anion_channel_sf"/>
</dbReference>
<dbReference type="Pfam" id="PF03595">
    <property type="entry name" value="SLAC1"/>
    <property type="match status" value="1"/>
</dbReference>
<organism evidence="9 10">
    <name type="scientific">Rhizobium grahamii</name>
    <dbReference type="NCBI Taxonomy" id="1120045"/>
    <lineage>
        <taxon>Bacteria</taxon>
        <taxon>Pseudomonadati</taxon>
        <taxon>Pseudomonadota</taxon>
        <taxon>Alphaproteobacteria</taxon>
        <taxon>Hyphomicrobiales</taxon>
        <taxon>Rhizobiaceae</taxon>
        <taxon>Rhizobium/Agrobacterium group</taxon>
        <taxon>Rhizobium</taxon>
    </lineage>
</organism>
<keyword evidence="4" id="KW-1003">Cell membrane</keyword>
<feature type="transmembrane region" description="Helical" evidence="8">
    <location>
        <begin position="309"/>
        <end position="328"/>
    </location>
</feature>
<keyword evidence="3" id="KW-0813">Transport</keyword>
<evidence type="ECO:0000256" key="5">
    <source>
        <dbReference type="ARBA" id="ARBA00022692"/>
    </source>
</evidence>
<dbReference type="CDD" id="cd09318">
    <property type="entry name" value="TDT_SSU1"/>
    <property type="match status" value="1"/>
</dbReference>
<keyword evidence="7 8" id="KW-0472">Membrane</keyword>
<evidence type="ECO:0000256" key="6">
    <source>
        <dbReference type="ARBA" id="ARBA00022989"/>
    </source>
</evidence>
<evidence type="ECO:0000256" key="7">
    <source>
        <dbReference type="ARBA" id="ARBA00023136"/>
    </source>
</evidence>
<feature type="transmembrane region" description="Helical" evidence="8">
    <location>
        <begin position="25"/>
        <end position="43"/>
    </location>
</feature>
<gene>
    <name evidence="9" type="ORF">B5K06_20895</name>
</gene>
<keyword evidence="6 8" id="KW-1133">Transmembrane helix</keyword>
<feature type="transmembrane region" description="Helical" evidence="8">
    <location>
        <begin position="192"/>
        <end position="216"/>
    </location>
</feature>
<dbReference type="Gene3D" id="1.50.10.150">
    <property type="entry name" value="Voltage-dependent anion channel"/>
    <property type="match status" value="1"/>
</dbReference>
<evidence type="ECO:0000313" key="9">
    <source>
        <dbReference type="EMBL" id="RDJ08992.1"/>
    </source>
</evidence>
<dbReference type="PANTHER" id="PTHR31686">
    <property type="match status" value="1"/>
</dbReference>
<dbReference type="InterPro" id="IPR051629">
    <property type="entry name" value="Sulfite_efflux_TDT"/>
</dbReference>
<evidence type="ECO:0000313" key="10">
    <source>
        <dbReference type="Proteomes" id="UP000254939"/>
    </source>
</evidence>
<feature type="transmembrane region" description="Helical" evidence="8">
    <location>
        <begin position="335"/>
        <end position="355"/>
    </location>
</feature>
<comment type="subcellular location">
    <subcellularLocation>
        <location evidence="1">Cell membrane</location>
        <topology evidence="1">Multi-pass membrane protein</topology>
    </subcellularLocation>
</comment>
<evidence type="ECO:0000256" key="2">
    <source>
        <dbReference type="ARBA" id="ARBA00008566"/>
    </source>
</evidence>
<feature type="transmembrane region" description="Helical" evidence="8">
    <location>
        <begin position="127"/>
        <end position="148"/>
    </location>
</feature>
<feature type="transmembrane region" description="Helical" evidence="8">
    <location>
        <begin position="93"/>
        <end position="115"/>
    </location>
</feature>
<reference evidence="9 10" key="1">
    <citation type="submission" date="2017-03" db="EMBL/GenBank/DDBJ databases">
        <title>Genome analysis of Rhizobial strains effectives or ineffectives for nitrogen fixation isolated from bean seeds.</title>
        <authorList>
            <person name="Peralta H."/>
            <person name="Aguilar-Vera A."/>
            <person name="Mora Y."/>
            <person name="Vargas-Lagunas C."/>
            <person name="Girard L."/>
            <person name="Mora J."/>
        </authorList>
    </citation>
    <scope>NUCLEOTIDE SEQUENCE [LARGE SCALE GENOMIC DNA]</scope>
    <source>
        <strain evidence="9 10">CCGM3</strain>
    </source>
</reference>
<keyword evidence="5 8" id="KW-0812">Transmembrane</keyword>